<sequence>MTSSSPRRGTEKRPQSGDEPQRMSKEGVSLMVQHFRKRRLRDSRLHGLQQGQAQGDGLRFRPLILGDLAAGRIEGQVEPPFLALLLLSILVVVVAAVLSSDLLT</sequence>
<keyword evidence="2" id="KW-0472">Membrane</keyword>
<accession>A0A4S8M157</accession>
<feature type="transmembrane region" description="Helical" evidence="2">
    <location>
        <begin position="81"/>
        <end position="99"/>
    </location>
</feature>
<evidence type="ECO:0000313" key="3">
    <source>
        <dbReference type="EMBL" id="THU95799.1"/>
    </source>
</evidence>
<keyword evidence="4" id="KW-1185">Reference proteome</keyword>
<evidence type="ECO:0000256" key="1">
    <source>
        <dbReference type="SAM" id="MobiDB-lite"/>
    </source>
</evidence>
<keyword evidence="2" id="KW-1133">Transmembrane helix</keyword>
<reference evidence="3 4" key="1">
    <citation type="journal article" date="2019" name="Nat. Ecol. Evol.">
        <title>Megaphylogeny resolves global patterns of mushroom evolution.</title>
        <authorList>
            <person name="Varga T."/>
            <person name="Krizsan K."/>
            <person name="Foldi C."/>
            <person name="Dima B."/>
            <person name="Sanchez-Garcia M."/>
            <person name="Sanchez-Ramirez S."/>
            <person name="Szollosi G.J."/>
            <person name="Szarkandi J.G."/>
            <person name="Papp V."/>
            <person name="Albert L."/>
            <person name="Andreopoulos W."/>
            <person name="Angelini C."/>
            <person name="Antonin V."/>
            <person name="Barry K.W."/>
            <person name="Bougher N.L."/>
            <person name="Buchanan P."/>
            <person name="Buyck B."/>
            <person name="Bense V."/>
            <person name="Catcheside P."/>
            <person name="Chovatia M."/>
            <person name="Cooper J."/>
            <person name="Damon W."/>
            <person name="Desjardin D."/>
            <person name="Finy P."/>
            <person name="Geml J."/>
            <person name="Haridas S."/>
            <person name="Hughes K."/>
            <person name="Justo A."/>
            <person name="Karasinski D."/>
            <person name="Kautmanova I."/>
            <person name="Kiss B."/>
            <person name="Kocsube S."/>
            <person name="Kotiranta H."/>
            <person name="LaButti K.M."/>
            <person name="Lechner B.E."/>
            <person name="Liimatainen K."/>
            <person name="Lipzen A."/>
            <person name="Lukacs Z."/>
            <person name="Mihaltcheva S."/>
            <person name="Morgado L.N."/>
            <person name="Niskanen T."/>
            <person name="Noordeloos M.E."/>
            <person name="Ohm R.A."/>
            <person name="Ortiz-Santana B."/>
            <person name="Ovrebo C."/>
            <person name="Racz N."/>
            <person name="Riley R."/>
            <person name="Savchenko A."/>
            <person name="Shiryaev A."/>
            <person name="Soop K."/>
            <person name="Spirin V."/>
            <person name="Szebenyi C."/>
            <person name="Tomsovsky M."/>
            <person name="Tulloss R.E."/>
            <person name="Uehling J."/>
            <person name="Grigoriev I.V."/>
            <person name="Vagvolgyi C."/>
            <person name="Papp T."/>
            <person name="Martin F.M."/>
            <person name="Miettinen O."/>
            <person name="Hibbett D.S."/>
            <person name="Nagy L.G."/>
        </authorList>
    </citation>
    <scope>NUCLEOTIDE SEQUENCE [LARGE SCALE GENOMIC DNA]</scope>
    <source>
        <strain evidence="3 4">CBS 962.96</strain>
    </source>
</reference>
<evidence type="ECO:0000313" key="4">
    <source>
        <dbReference type="Proteomes" id="UP000297245"/>
    </source>
</evidence>
<keyword evidence="2" id="KW-0812">Transmembrane</keyword>
<dbReference type="EMBL" id="ML179191">
    <property type="protein sequence ID" value="THU95799.1"/>
    <property type="molecule type" value="Genomic_DNA"/>
</dbReference>
<evidence type="ECO:0000256" key="2">
    <source>
        <dbReference type="SAM" id="Phobius"/>
    </source>
</evidence>
<name>A0A4S8M157_DENBC</name>
<proteinExistence type="predicted"/>
<gene>
    <name evidence="3" type="ORF">K435DRAFT_797826</name>
</gene>
<feature type="compositionally biased region" description="Basic and acidic residues" evidence="1">
    <location>
        <begin position="8"/>
        <end position="25"/>
    </location>
</feature>
<organism evidence="3 4">
    <name type="scientific">Dendrothele bispora (strain CBS 962.96)</name>
    <dbReference type="NCBI Taxonomy" id="1314807"/>
    <lineage>
        <taxon>Eukaryota</taxon>
        <taxon>Fungi</taxon>
        <taxon>Dikarya</taxon>
        <taxon>Basidiomycota</taxon>
        <taxon>Agaricomycotina</taxon>
        <taxon>Agaricomycetes</taxon>
        <taxon>Agaricomycetidae</taxon>
        <taxon>Agaricales</taxon>
        <taxon>Agaricales incertae sedis</taxon>
        <taxon>Dendrothele</taxon>
    </lineage>
</organism>
<protein>
    <submittedName>
        <fullName evidence="3">Uncharacterized protein</fullName>
    </submittedName>
</protein>
<dbReference type="AlphaFoldDB" id="A0A4S8M157"/>
<feature type="region of interest" description="Disordered" evidence="1">
    <location>
        <begin position="1"/>
        <end position="27"/>
    </location>
</feature>
<dbReference type="Proteomes" id="UP000297245">
    <property type="component" value="Unassembled WGS sequence"/>
</dbReference>